<keyword evidence="3" id="KW-1185">Reference proteome</keyword>
<accession>A0A284VRM5</accession>
<dbReference type="PANTHER" id="PTHR39162:SF1">
    <property type="entry name" value="SPORULATION PROTEIN YTFJ"/>
    <property type="match status" value="1"/>
</dbReference>
<sequence length="124" mass="13000">MKTEEILKTVTEKVASMISTKTVVGESITIEGKTIIPVTRVSFGFASGGGEGKGKSGDEGTGSGGGAGAVIQPIGFLVVSKEDVKLFSIQGKDVISRLAEVIPQIMEKYKSVREEHGKEEPSTT</sequence>
<evidence type="ECO:0000313" key="2">
    <source>
        <dbReference type="EMBL" id="SNQ61859.1"/>
    </source>
</evidence>
<gene>
    <name evidence="2" type="ORF">MNV_50118</name>
</gene>
<evidence type="ECO:0000313" key="3">
    <source>
        <dbReference type="Proteomes" id="UP000218615"/>
    </source>
</evidence>
<dbReference type="EMBL" id="FZMP01000196">
    <property type="protein sequence ID" value="SNQ61859.1"/>
    <property type="molecule type" value="Genomic_DNA"/>
</dbReference>
<organism evidence="2 3">
    <name type="scientific">Candidatus Methanoperedens nitratireducens</name>
    <dbReference type="NCBI Taxonomy" id="1392998"/>
    <lineage>
        <taxon>Archaea</taxon>
        <taxon>Methanobacteriati</taxon>
        <taxon>Methanobacteriota</taxon>
        <taxon>Stenosarchaea group</taxon>
        <taxon>Methanomicrobia</taxon>
        <taxon>Methanosarcinales</taxon>
        <taxon>ANME-2 cluster</taxon>
        <taxon>Candidatus Methanoperedentaceae</taxon>
        <taxon>Candidatus Methanoperedens</taxon>
    </lineage>
</organism>
<name>A0A284VRM5_9EURY</name>
<dbReference type="Proteomes" id="UP000218615">
    <property type="component" value="Unassembled WGS sequence"/>
</dbReference>
<dbReference type="InterPro" id="IPR014229">
    <property type="entry name" value="Spore_YtfJ"/>
</dbReference>
<proteinExistence type="predicted"/>
<dbReference type="RefSeq" id="WP_096206485.1">
    <property type="nucleotide sequence ID" value="NZ_FZMP01000196.1"/>
</dbReference>
<dbReference type="OrthoDB" id="137775at2157"/>
<evidence type="ECO:0008006" key="4">
    <source>
        <dbReference type="Google" id="ProtNLM"/>
    </source>
</evidence>
<dbReference type="PIRSF" id="PIRSF021377">
    <property type="entry name" value="YtfJ"/>
    <property type="match status" value="1"/>
</dbReference>
<dbReference type="PANTHER" id="PTHR39162">
    <property type="entry name" value="GLL3345 PROTEIN"/>
    <property type="match status" value="1"/>
</dbReference>
<protein>
    <recommendedName>
        <fullName evidence="4">Sporulation protein YtfJ</fullName>
    </recommendedName>
</protein>
<reference evidence="3" key="1">
    <citation type="submission" date="2017-06" db="EMBL/GenBank/DDBJ databases">
        <authorList>
            <person name="Cremers G."/>
        </authorList>
    </citation>
    <scope>NUCLEOTIDE SEQUENCE [LARGE SCALE GENOMIC DNA]</scope>
</reference>
<evidence type="ECO:0000256" key="1">
    <source>
        <dbReference type="SAM" id="MobiDB-lite"/>
    </source>
</evidence>
<dbReference type="Pfam" id="PF09579">
    <property type="entry name" value="Spore_YtfJ"/>
    <property type="match status" value="1"/>
</dbReference>
<dbReference type="AlphaFoldDB" id="A0A284VRM5"/>
<feature type="region of interest" description="Disordered" evidence="1">
    <location>
        <begin position="47"/>
        <end position="66"/>
    </location>
</feature>